<organism evidence="14 15">
    <name type="scientific">Oncorhynchus tshawytscha</name>
    <name type="common">Chinook salmon</name>
    <name type="synonym">Salmo tshawytscha</name>
    <dbReference type="NCBI Taxonomy" id="74940"/>
    <lineage>
        <taxon>Eukaryota</taxon>
        <taxon>Metazoa</taxon>
        <taxon>Chordata</taxon>
        <taxon>Craniata</taxon>
        <taxon>Vertebrata</taxon>
        <taxon>Euteleostomi</taxon>
        <taxon>Actinopterygii</taxon>
        <taxon>Neopterygii</taxon>
        <taxon>Teleostei</taxon>
        <taxon>Protacanthopterygii</taxon>
        <taxon>Salmoniformes</taxon>
        <taxon>Salmonidae</taxon>
        <taxon>Salmoninae</taxon>
        <taxon>Oncorhynchus</taxon>
    </lineage>
</organism>
<keyword evidence="8" id="KW-0170">Cobalt</keyword>
<dbReference type="InterPro" id="IPR006098">
    <property type="entry name" value="MMCoA_mutase_a_cat"/>
</dbReference>
<proteinExistence type="inferred from homology"/>
<comment type="subunit">
    <text evidence="12">Homodimer. Interacts (the apoenzyme form) with MMAA; the interaction is GTP dependent.</text>
</comment>
<dbReference type="InterPro" id="IPR036724">
    <property type="entry name" value="Cobalamin-bd_sf"/>
</dbReference>
<dbReference type="InterPro" id="IPR016176">
    <property type="entry name" value="Cbl-dep_enz_cat"/>
</dbReference>
<dbReference type="Proteomes" id="UP000694402">
    <property type="component" value="Unassembled WGS sequence"/>
</dbReference>
<dbReference type="Pfam" id="PF02310">
    <property type="entry name" value="B12-binding"/>
    <property type="match status" value="1"/>
</dbReference>
<dbReference type="NCBIfam" id="NF006944">
    <property type="entry name" value="PRK09426.1"/>
    <property type="match status" value="1"/>
</dbReference>
<keyword evidence="5" id="KW-0846">Cobalamin</keyword>
<comment type="catalytic activity">
    <reaction evidence="9">
        <text>(R)-methylmalonyl-CoA = succinyl-CoA</text>
        <dbReference type="Rhea" id="RHEA:22888"/>
        <dbReference type="ChEBI" id="CHEBI:57292"/>
        <dbReference type="ChEBI" id="CHEBI:57326"/>
        <dbReference type="EC" id="5.4.99.2"/>
    </reaction>
    <physiologicalReaction direction="left-to-right" evidence="9">
        <dbReference type="Rhea" id="RHEA:22889"/>
    </physiologicalReaction>
</comment>
<evidence type="ECO:0000313" key="15">
    <source>
        <dbReference type="Proteomes" id="UP000694402"/>
    </source>
</evidence>
<dbReference type="GO" id="GO:0005739">
    <property type="term" value="C:mitochondrion"/>
    <property type="evidence" value="ECO:0007669"/>
    <property type="project" value="TreeGrafter"/>
</dbReference>
<dbReference type="PROSITE" id="PS00544">
    <property type="entry name" value="METMALONYL_COA_MUTASE"/>
    <property type="match status" value="1"/>
</dbReference>
<evidence type="ECO:0000256" key="10">
    <source>
        <dbReference type="ARBA" id="ARBA00023743"/>
    </source>
</evidence>
<accession>A0A8C8ITJ9</accession>
<comment type="cofactor">
    <cofactor evidence="1">
        <name>adenosylcob(III)alamin</name>
        <dbReference type="ChEBI" id="CHEBI:18408"/>
    </cofactor>
</comment>
<dbReference type="Gene3D" id="3.40.50.280">
    <property type="entry name" value="Cobalamin-binding domain"/>
    <property type="match status" value="1"/>
</dbReference>
<dbReference type="GO" id="GO:0046872">
    <property type="term" value="F:metal ion binding"/>
    <property type="evidence" value="ECO:0007669"/>
    <property type="project" value="UniProtKB-KW"/>
</dbReference>
<dbReference type="FunFam" id="3.40.50.280:FF:000002">
    <property type="entry name" value="Methylmalonyl-CoA mutase, mitochondrial"/>
    <property type="match status" value="1"/>
</dbReference>
<dbReference type="PANTHER" id="PTHR48101:SF4">
    <property type="entry name" value="METHYLMALONYL-COA MUTASE, MITOCHONDRIAL"/>
    <property type="match status" value="1"/>
</dbReference>
<protein>
    <recommendedName>
        <fullName evidence="4">Methylmalonyl-CoA mutase, mitochondrial</fullName>
        <ecNumber evidence="3">5.4.99.2</ecNumber>
    </recommendedName>
    <alternativeName>
        <fullName evidence="11">Methylmalonyl-CoA isomerase</fullName>
    </alternativeName>
</protein>
<evidence type="ECO:0000256" key="6">
    <source>
        <dbReference type="ARBA" id="ARBA00022723"/>
    </source>
</evidence>
<dbReference type="GO" id="GO:0006790">
    <property type="term" value="P:sulfur compound metabolic process"/>
    <property type="evidence" value="ECO:0007669"/>
    <property type="project" value="UniProtKB-ARBA"/>
</dbReference>
<evidence type="ECO:0000256" key="2">
    <source>
        <dbReference type="ARBA" id="ARBA00008465"/>
    </source>
</evidence>
<dbReference type="EC" id="5.4.99.2" evidence="3"/>
<dbReference type="Ensembl" id="ENSOTST00005153056.1">
    <property type="protein sequence ID" value="ENSOTSP00005123047.1"/>
    <property type="gene ID" value="ENSOTSG00005075172.1"/>
</dbReference>
<dbReference type="SUPFAM" id="SSF52242">
    <property type="entry name" value="Cobalamin (vitamin B12)-binding domain"/>
    <property type="match status" value="1"/>
</dbReference>
<dbReference type="SUPFAM" id="SSF51703">
    <property type="entry name" value="Cobalamin (vitamin B12)-dependent enzymes"/>
    <property type="match status" value="1"/>
</dbReference>
<dbReference type="GO" id="GO:0004494">
    <property type="term" value="F:methylmalonyl-CoA mutase activity"/>
    <property type="evidence" value="ECO:0007669"/>
    <property type="project" value="UniProtKB-EC"/>
</dbReference>
<evidence type="ECO:0000256" key="1">
    <source>
        <dbReference type="ARBA" id="ARBA00001922"/>
    </source>
</evidence>
<evidence type="ECO:0000256" key="11">
    <source>
        <dbReference type="ARBA" id="ARBA00033108"/>
    </source>
</evidence>
<reference evidence="14" key="3">
    <citation type="submission" date="2025-09" db="UniProtKB">
        <authorList>
            <consortium name="Ensembl"/>
        </authorList>
    </citation>
    <scope>IDENTIFICATION</scope>
</reference>
<evidence type="ECO:0000256" key="3">
    <source>
        <dbReference type="ARBA" id="ARBA00012398"/>
    </source>
</evidence>
<dbReference type="Gene3D" id="3.20.20.240">
    <property type="entry name" value="Methylmalonyl-CoA mutase"/>
    <property type="match status" value="1"/>
</dbReference>
<dbReference type="InterPro" id="IPR006158">
    <property type="entry name" value="Cobalamin-bd"/>
</dbReference>
<sequence>MLTAQRTCVALAARRLLGAPCSSHGFINTRSQTHSRQFRTATPCQDEVDLHPEWASLAKKQLKGKNPEDLIWRTPEGLNIKPVYTKADSATKPDELPGVFPYTRGPYPTMYTFRPWTIRQYAGFSTVEESNKFYRDNIKAGQQGLSVAFDLPTHRGYDSDNPRVHGDVGMAGVAIDTVEDTKMLFDGIPLEKMSVSMTMNGAVIPVLAMFIVTGEEQGVPKEKLTGTIQNDILKEFMVRNTYIFPPEPSMHAIADIFAYTYLYLISIEWYTLKTHGECAFQQRTCILGIHSVKLSFFWGIGMNFYMEIAKLRAGRRLWAMLIKEKFQPKLAKSLLLRTHCQTSGWSLTEQDPYNNVVRTVIEAMAAVFGGTQSLHTNSFDEALGLPTVKSARIARNTQIIIQEESGIPKVADPWGGSHMMEALTDDVYNTALKFINEIEEVGGMARAVAEGIPKLRIEECAARRQARIDSGSEVIVGVNKYRLEKEESVDVLAIDNTNVRNKQIDKLKKVRESRDAERAKRCLSAIEECARTREGNLLGLAVEAARARCSVGEITDAMKAVFGEHKASTRMVSGAYRSEFGEHEEISTAHNRVVEFKKHEGRNPRLLVAKMGQDGHDRGAKVIATGFADLGFDVDIGPLFQTPLEVAQQAVDADVHCVGVSTLAAGHKTLVPELIKELRNLNRPDILVICGGVIPPQDYEFLYQSGVCCIFGPGTRIPQAAVEVIDNIEKSLDKIRQAM</sequence>
<evidence type="ECO:0000259" key="13">
    <source>
        <dbReference type="PROSITE" id="PS51332"/>
    </source>
</evidence>
<reference evidence="14" key="2">
    <citation type="submission" date="2025-08" db="UniProtKB">
        <authorList>
            <consortium name="Ensembl"/>
        </authorList>
    </citation>
    <scope>IDENTIFICATION</scope>
</reference>
<dbReference type="GO" id="GO:0031419">
    <property type="term" value="F:cobalamin binding"/>
    <property type="evidence" value="ECO:0007669"/>
    <property type="project" value="UniProtKB-KW"/>
</dbReference>
<evidence type="ECO:0000256" key="9">
    <source>
        <dbReference type="ARBA" id="ARBA00023703"/>
    </source>
</evidence>
<dbReference type="AlphaFoldDB" id="A0A8C8ITJ9"/>
<dbReference type="InterPro" id="IPR058549">
    <property type="entry name" value="MeMalonylCoA_mutase_a/b_site"/>
</dbReference>
<dbReference type="InterPro" id="IPR006099">
    <property type="entry name" value="MeMalonylCoA_mutase_a/b_cat"/>
</dbReference>
<evidence type="ECO:0000256" key="5">
    <source>
        <dbReference type="ARBA" id="ARBA00022628"/>
    </source>
</evidence>
<dbReference type="NCBIfam" id="TIGR00640">
    <property type="entry name" value="acid_CoA_mut_C"/>
    <property type="match status" value="1"/>
</dbReference>
<dbReference type="GO" id="GO:0019678">
    <property type="term" value="P:propionate metabolic process, methylmalonyl pathway"/>
    <property type="evidence" value="ECO:0007669"/>
    <property type="project" value="TreeGrafter"/>
</dbReference>
<evidence type="ECO:0000256" key="7">
    <source>
        <dbReference type="ARBA" id="ARBA00023235"/>
    </source>
</evidence>
<keyword evidence="15" id="KW-1185">Reference proteome</keyword>
<evidence type="ECO:0000313" key="14">
    <source>
        <dbReference type="Ensembl" id="ENSOTSP00005123047.1"/>
    </source>
</evidence>
<dbReference type="FunFam" id="3.20.20.240:FF:000001">
    <property type="entry name" value="Probable methylmalonyl-coa mutase"/>
    <property type="match status" value="1"/>
</dbReference>
<dbReference type="CDD" id="cd03679">
    <property type="entry name" value="MM_CoA_mutase_alpha_like"/>
    <property type="match status" value="1"/>
</dbReference>
<keyword evidence="7" id="KW-0413">Isomerase</keyword>
<dbReference type="GeneTree" id="ENSGT00390000011892"/>
<evidence type="ECO:0000256" key="8">
    <source>
        <dbReference type="ARBA" id="ARBA00023285"/>
    </source>
</evidence>
<dbReference type="Pfam" id="PF01642">
    <property type="entry name" value="MM_CoA_mutase"/>
    <property type="match status" value="2"/>
</dbReference>
<dbReference type="InterPro" id="IPR006159">
    <property type="entry name" value="Acid_CoA_mut_C"/>
</dbReference>
<keyword evidence="6" id="KW-0479">Metal-binding</keyword>
<dbReference type="CDD" id="cd02071">
    <property type="entry name" value="MM_CoA_mut_B12_BD"/>
    <property type="match status" value="1"/>
</dbReference>
<evidence type="ECO:0000256" key="12">
    <source>
        <dbReference type="ARBA" id="ARBA00046548"/>
    </source>
</evidence>
<feature type="domain" description="B12-binding" evidence="13">
    <location>
        <begin position="603"/>
        <end position="735"/>
    </location>
</feature>
<dbReference type="PANTHER" id="PTHR48101">
    <property type="entry name" value="METHYLMALONYL-COA MUTASE, MITOCHONDRIAL-RELATED"/>
    <property type="match status" value="1"/>
</dbReference>
<evidence type="ECO:0000256" key="4">
    <source>
        <dbReference type="ARBA" id="ARBA00014305"/>
    </source>
</evidence>
<dbReference type="NCBIfam" id="TIGR00641">
    <property type="entry name" value="acid_CoA_mut_N"/>
    <property type="match status" value="1"/>
</dbReference>
<gene>
    <name evidence="14" type="primary">LOC112232961</name>
</gene>
<reference evidence="15" key="1">
    <citation type="journal article" date="2018" name="PLoS ONE">
        <title>Chinook salmon (Oncorhynchus tshawytscha) genome and transcriptome.</title>
        <authorList>
            <person name="Christensen K.A."/>
            <person name="Leong J.S."/>
            <person name="Sakhrani D."/>
            <person name="Biagi C.A."/>
            <person name="Minkley D.R."/>
            <person name="Withler R.E."/>
            <person name="Rondeau E.B."/>
            <person name="Koop B.F."/>
            <person name="Devlin R.H."/>
        </authorList>
    </citation>
    <scope>NUCLEOTIDE SEQUENCE [LARGE SCALE GENOMIC DNA]</scope>
</reference>
<comment type="function">
    <text evidence="10">Catalyzes the reversible isomerization of methylmalonyl-CoA (MMCoA) (generated from branched-chain amino acid metabolism and degradation of dietary odd chain fatty acids and cholesterol) to succinyl-CoA (3-carboxypropionyl-CoA), a key intermediate of the tricarboxylic acid cycle.</text>
</comment>
<comment type="similarity">
    <text evidence="2">Belongs to the methylmalonyl-CoA mutase family.</text>
</comment>
<name>A0A8C8ITJ9_ONCTS</name>
<dbReference type="PROSITE" id="PS51332">
    <property type="entry name" value="B12_BINDING"/>
    <property type="match status" value="1"/>
</dbReference>